<dbReference type="InterPro" id="IPR029753">
    <property type="entry name" value="D-isomer_DH_CS"/>
</dbReference>
<dbReference type="CDD" id="cd05301">
    <property type="entry name" value="GDH"/>
    <property type="match status" value="1"/>
</dbReference>
<dbReference type="PROSITE" id="PS00671">
    <property type="entry name" value="D_2_HYDROXYACID_DH_3"/>
    <property type="match status" value="1"/>
</dbReference>
<organism evidence="6">
    <name type="scientific">Parasteatoda tepidariorum</name>
    <name type="common">Common house spider</name>
    <name type="synonym">Achaearanea tepidariorum</name>
    <dbReference type="NCBI Taxonomy" id="114398"/>
    <lineage>
        <taxon>Eukaryota</taxon>
        <taxon>Metazoa</taxon>
        <taxon>Ecdysozoa</taxon>
        <taxon>Arthropoda</taxon>
        <taxon>Chelicerata</taxon>
        <taxon>Arachnida</taxon>
        <taxon>Araneae</taxon>
        <taxon>Araneomorphae</taxon>
        <taxon>Entelegynae</taxon>
        <taxon>Araneoidea</taxon>
        <taxon>Theridiidae</taxon>
        <taxon>Parasteatoda</taxon>
    </lineage>
</organism>
<dbReference type="GO" id="GO:0005829">
    <property type="term" value="C:cytosol"/>
    <property type="evidence" value="ECO:0007669"/>
    <property type="project" value="TreeGrafter"/>
</dbReference>
<dbReference type="Pfam" id="PF02826">
    <property type="entry name" value="2-Hacid_dh_C"/>
    <property type="match status" value="1"/>
</dbReference>
<dbReference type="EMBL" id="IAAA01018805">
    <property type="protein sequence ID" value="LAA04209.1"/>
    <property type="molecule type" value="mRNA"/>
</dbReference>
<proteinExistence type="evidence at transcript level"/>
<sequence length="325" mass="36043">MSKQKVFVTRSDFPKCAITLLSEKFEVECYPFPEKITDKYLLDHIKGASALYCQSTDDINEKVLDAAGQQLKIVATMSLGYEHIDISACKERNIIVTNDANPVYVSIVAEYTVGLLLTVARRFIEADAAVRRGEWTKVWDPTWLVGRGLVNSTIGIVGMGRIGLAVLERIMAFKIDKALYYDVYKPIEKAEALGARYASFEELLKESDFVIVNCNLTEENKGLIGSKAFALMKSNAVFINTSRGGIVDQEALFEALRNRQIRAAGIDVMYPEPLPPDHALLSLPNLVVTPHIAASEELALMRNSTITAENIIEVLEGRPPLTPVF</sequence>
<protein>
    <recommendedName>
        <fullName evidence="2">Glyoxylate reductase/hydroxypyruvate reductase</fullName>
    </recommendedName>
</protein>
<dbReference type="PANTHER" id="PTHR10996:SF277">
    <property type="entry name" value="GLYOXYLATE REDUCTASE_HYDROXYPYRUVATE REDUCTASE"/>
    <property type="match status" value="1"/>
</dbReference>
<dbReference type="InterPro" id="IPR006139">
    <property type="entry name" value="D-isomer_2_OHA_DH_cat_dom"/>
</dbReference>
<feature type="domain" description="D-isomer specific 2-hydroxyacid dehydrogenase NAD-binding" evidence="5">
    <location>
        <begin position="113"/>
        <end position="293"/>
    </location>
</feature>
<dbReference type="OrthoDB" id="6413555at2759"/>
<evidence type="ECO:0000259" key="4">
    <source>
        <dbReference type="Pfam" id="PF00389"/>
    </source>
</evidence>
<dbReference type="FunFam" id="3.40.50.720:FF:000026">
    <property type="entry name" value="Glyoxylate/hydroxypyruvate reductase B"/>
    <property type="match status" value="1"/>
</dbReference>
<dbReference type="GO" id="GO:0051287">
    <property type="term" value="F:NAD binding"/>
    <property type="evidence" value="ECO:0007669"/>
    <property type="project" value="InterPro"/>
</dbReference>
<dbReference type="InterPro" id="IPR006140">
    <property type="entry name" value="D-isomer_DH_NAD-bd"/>
</dbReference>
<name>A0A2L2Y7R3_PARTP</name>
<dbReference type="SUPFAM" id="SSF51735">
    <property type="entry name" value="NAD(P)-binding Rossmann-fold domains"/>
    <property type="match status" value="1"/>
</dbReference>
<accession>A0A2L2Y7R3</accession>
<evidence type="ECO:0000313" key="6">
    <source>
        <dbReference type="EMBL" id="LAA04209.1"/>
    </source>
</evidence>
<dbReference type="GO" id="GO:0030267">
    <property type="term" value="F:glyoxylate reductase (NADPH) activity"/>
    <property type="evidence" value="ECO:0007669"/>
    <property type="project" value="TreeGrafter"/>
</dbReference>
<evidence type="ECO:0000256" key="1">
    <source>
        <dbReference type="ARBA" id="ARBA00023002"/>
    </source>
</evidence>
<reference evidence="6" key="1">
    <citation type="journal article" date="2016" name="Mol. Ecol. Resour.">
        <title>Evaluation of the impact of RNA preservation methods of spiders for de novo transcriptome assembly.</title>
        <authorList>
            <person name="Kono N."/>
            <person name="Nakamura H."/>
            <person name="Ito Y."/>
            <person name="Tomita M."/>
            <person name="Arakawa K."/>
        </authorList>
    </citation>
    <scope>NUCLEOTIDE SEQUENCE</scope>
    <source>
        <tissue evidence="6">Whole body</tissue>
    </source>
</reference>
<keyword evidence="6" id="KW-0670">Pyruvate</keyword>
<feature type="domain" description="D-isomer specific 2-hydroxyacid dehydrogenase catalytic" evidence="4">
    <location>
        <begin position="14"/>
        <end position="324"/>
    </location>
</feature>
<comment type="similarity">
    <text evidence="3">Belongs to the D-isomer specific 2-hydroxyacid dehydrogenase family.</text>
</comment>
<dbReference type="GO" id="GO:0008465">
    <property type="term" value="F:hydroxypyruvate reductase (NADH) activity"/>
    <property type="evidence" value="ECO:0007669"/>
    <property type="project" value="TreeGrafter"/>
</dbReference>
<dbReference type="InterPro" id="IPR050223">
    <property type="entry name" value="D-isomer_2-hydroxyacid_DH"/>
</dbReference>
<evidence type="ECO:0000256" key="3">
    <source>
        <dbReference type="RuleBase" id="RU003719"/>
    </source>
</evidence>
<dbReference type="InterPro" id="IPR036291">
    <property type="entry name" value="NAD(P)-bd_dom_sf"/>
</dbReference>
<dbReference type="AlphaFoldDB" id="A0A2L2Y7R3"/>
<evidence type="ECO:0000256" key="2">
    <source>
        <dbReference type="ARBA" id="ARBA00073306"/>
    </source>
</evidence>
<dbReference type="Gene3D" id="3.40.50.720">
    <property type="entry name" value="NAD(P)-binding Rossmann-like Domain"/>
    <property type="match status" value="2"/>
</dbReference>
<keyword evidence="1 3" id="KW-0560">Oxidoreductase</keyword>
<dbReference type="PANTHER" id="PTHR10996">
    <property type="entry name" value="2-HYDROXYACID DEHYDROGENASE-RELATED"/>
    <property type="match status" value="1"/>
</dbReference>
<dbReference type="Pfam" id="PF00389">
    <property type="entry name" value="2-Hacid_dh"/>
    <property type="match status" value="1"/>
</dbReference>
<evidence type="ECO:0000259" key="5">
    <source>
        <dbReference type="Pfam" id="PF02826"/>
    </source>
</evidence>
<dbReference type="SUPFAM" id="SSF52283">
    <property type="entry name" value="Formate/glycerate dehydrogenase catalytic domain-like"/>
    <property type="match status" value="1"/>
</dbReference>